<organism evidence="1 2">
    <name type="scientific">Mucilaginibacter arboris</name>
    <dbReference type="NCBI Taxonomy" id="2682090"/>
    <lineage>
        <taxon>Bacteria</taxon>
        <taxon>Pseudomonadati</taxon>
        <taxon>Bacteroidota</taxon>
        <taxon>Sphingobacteriia</taxon>
        <taxon>Sphingobacteriales</taxon>
        <taxon>Sphingobacteriaceae</taxon>
        <taxon>Mucilaginibacter</taxon>
    </lineage>
</organism>
<comment type="caution">
    <text evidence="1">The sequence shown here is derived from an EMBL/GenBank/DDBJ whole genome shotgun (WGS) entry which is preliminary data.</text>
</comment>
<sequence length="211" mass="23949">MVDIDINFNSSTADKALDMANSFLRKLVGPSLEEVGLTWSDNFKMRRIANSIKNLAKVKKILEGNNIDPKQVNLKVLIPYLENVSLEEDETLQEVWANLFVNYLDASKNLNETVYPYILSQLSTQNIKIINAMANNNGKFTMIPEQKFAEEFVKNIEALPNLIRLGIIVLIPEPNSGLLTAGALSRKVDQNYTTWYDLTSFGWNFFHACTR</sequence>
<dbReference type="RefSeq" id="WP_157568459.1">
    <property type="nucleotide sequence ID" value="NZ_WPIK01000014.1"/>
</dbReference>
<gene>
    <name evidence="1" type="ORF">GO621_14960</name>
</gene>
<keyword evidence="2" id="KW-1185">Reference proteome</keyword>
<proteinExistence type="predicted"/>
<dbReference type="InterPro" id="IPR025506">
    <property type="entry name" value="Abi_alpha"/>
</dbReference>
<protein>
    <submittedName>
        <fullName evidence="1">DUF4393 domain-containing protein</fullName>
    </submittedName>
</protein>
<dbReference type="Pfam" id="PF14337">
    <property type="entry name" value="Abi_alpha"/>
    <property type="match status" value="1"/>
</dbReference>
<dbReference type="Proteomes" id="UP000462014">
    <property type="component" value="Unassembled WGS sequence"/>
</dbReference>
<name>A0A7K1SZT8_9SPHI</name>
<evidence type="ECO:0000313" key="1">
    <source>
        <dbReference type="EMBL" id="MVN22826.1"/>
    </source>
</evidence>
<accession>A0A7K1SZT8</accession>
<evidence type="ECO:0000313" key="2">
    <source>
        <dbReference type="Proteomes" id="UP000462014"/>
    </source>
</evidence>
<dbReference type="AlphaFoldDB" id="A0A7K1SZT8"/>
<dbReference type="EMBL" id="WPIK01000014">
    <property type="protein sequence ID" value="MVN22826.1"/>
    <property type="molecule type" value="Genomic_DNA"/>
</dbReference>
<reference evidence="1 2" key="1">
    <citation type="submission" date="2019-12" db="EMBL/GenBank/DDBJ databases">
        <title>Mucilaginibacter sp. HMF7410 genome sequencing and assembly.</title>
        <authorList>
            <person name="Kang H."/>
            <person name="Cha I."/>
            <person name="Kim H."/>
            <person name="Joh K."/>
        </authorList>
    </citation>
    <scope>NUCLEOTIDE SEQUENCE [LARGE SCALE GENOMIC DNA]</scope>
    <source>
        <strain evidence="1 2">HMF7410</strain>
    </source>
</reference>